<dbReference type="EMBL" id="CP012402">
    <property type="protein sequence ID" value="ALG73012.1"/>
    <property type="molecule type" value="Genomic_DNA"/>
</dbReference>
<evidence type="ECO:0008006" key="4">
    <source>
        <dbReference type="Google" id="ProtNLM"/>
    </source>
</evidence>
<protein>
    <recommendedName>
        <fullName evidence="4">DUF2946 domain-containing protein</fullName>
    </recommendedName>
</protein>
<gene>
    <name evidence="2" type="ORF">AL072_19000</name>
</gene>
<reference evidence="3" key="1">
    <citation type="submission" date="2015-08" db="EMBL/GenBank/DDBJ databases">
        <title>Complete Genome Sequence of Azospirillum thiophilum BV-S.</title>
        <authorList>
            <person name="Fomenkov A."/>
            <person name="Vincze T."/>
            <person name="Grabovich M."/>
            <person name="Dubinina G."/>
            <person name="Orlova M."/>
            <person name="Belousova E."/>
            <person name="Roberts R.J."/>
        </authorList>
    </citation>
    <scope>NUCLEOTIDE SEQUENCE [LARGE SCALE GENOMIC DNA]</scope>
    <source>
        <strain evidence="3">BV-S</strain>
    </source>
</reference>
<feature type="transmembrane region" description="Helical" evidence="1">
    <location>
        <begin position="30"/>
        <end position="49"/>
    </location>
</feature>
<evidence type="ECO:0000313" key="3">
    <source>
        <dbReference type="Proteomes" id="UP000069935"/>
    </source>
</evidence>
<dbReference type="AlphaFoldDB" id="A0AAC8ZV64"/>
<accession>A0AAC8ZV64</accession>
<dbReference type="InterPro" id="IPR021333">
    <property type="entry name" value="DUF2946"/>
</dbReference>
<evidence type="ECO:0000256" key="1">
    <source>
        <dbReference type="SAM" id="Phobius"/>
    </source>
</evidence>
<reference evidence="2 3" key="2">
    <citation type="journal article" date="2016" name="Genome Announc.">
        <title>Complete Genome Sequence of a Strain of Azospirillum thiophilum Isolated from a Sulfide Spring.</title>
        <authorList>
            <person name="Fomenkov A."/>
            <person name="Vincze T."/>
            <person name="Grabovich M."/>
            <person name="Anton B.P."/>
            <person name="Dubinina G."/>
            <person name="Orlova M."/>
            <person name="Belousova E."/>
            <person name="Roberts R.J."/>
        </authorList>
    </citation>
    <scope>NUCLEOTIDE SEQUENCE [LARGE SCALE GENOMIC DNA]</scope>
    <source>
        <strain evidence="2 3">BV-S</strain>
    </source>
</reference>
<dbReference type="KEGG" id="ati:AL072_19000"/>
<dbReference type="Pfam" id="PF11162">
    <property type="entry name" value="DUF2946"/>
    <property type="match status" value="1"/>
</dbReference>
<evidence type="ECO:0000313" key="2">
    <source>
        <dbReference type="EMBL" id="ALG73012.1"/>
    </source>
</evidence>
<dbReference type="Proteomes" id="UP000069935">
    <property type="component" value="Chromosome 2"/>
</dbReference>
<keyword evidence="1" id="KW-0472">Membrane</keyword>
<name>A0AAC8ZV64_9PROT</name>
<keyword evidence="3" id="KW-1185">Reference proteome</keyword>
<keyword evidence="1" id="KW-0812">Transmembrane</keyword>
<organism evidence="2 3">
    <name type="scientific">Azospirillum thiophilum</name>
    <dbReference type="NCBI Taxonomy" id="528244"/>
    <lineage>
        <taxon>Bacteria</taxon>
        <taxon>Pseudomonadati</taxon>
        <taxon>Pseudomonadota</taxon>
        <taxon>Alphaproteobacteria</taxon>
        <taxon>Rhodospirillales</taxon>
        <taxon>Azospirillaceae</taxon>
        <taxon>Azospirillum</taxon>
    </lineage>
</organism>
<sequence length="156" mass="15867">MAACSFRRYNRRATGTLTLPRTFTDRIRSAGLLAGILAFVVQMMVWSVTMPAMALDSGSGGLETISICSVDGIRTITVDADGQPVPDDGGSGSTGAAKGHCPLCPIMAGAGLPPQPPLATPAQAMVLADSRTLPGDVVAAGWFLSSLQARAPPAAG</sequence>
<proteinExistence type="predicted"/>
<keyword evidence="1" id="KW-1133">Transmembrane helix</keyword>